<evidence type="ECO:0000313" key="3">
    <source>
        <dbReference type="Proteomes" id="UP000477722"/>
    </source>
</evidence>
<evidence type="ECO:0000259" key="1">
    <source>
        <dbReference type="Pfam" id="PF21607"/>
    </source>
</evidence>
<evidence type="ECO:0000313" key="2">
    <source>
        <dbReference type="EMBL" id="NGO72509.1"/>
    </source>
</evidence>
<dbReference type="PANTHER" id="PTHR32332">
    <property type="entry name" value="2-NITROPROPANE DIOXYGENASE"/>
    <property type="match status" value="1"/>
</dbReference>
<keyword evidence="2" id="KW-0223">Dioxygenase</keyword>
<organism evidence="2 3">
    <name type="scientific">Streptomyces boncukensis</name>
    <dbReference type="NCBI Taxonomy" id="2711219"/>
    <lineage>
        <taxon>Bacteria</taxon>
        <taxon>Bacillati</taxon>
        <taxon>Actinomycetota</taxon>
        <taxon>Actinomycetes</taxon>
        <taxon>Kitasatosporales</taxon>
        <taxon>Streptomycetaceae</taxon>
        <taxon>Streptomyces</taxon>
    </lineage>
</organism>
<dbReference type="InterPro" id="IPR049489">
    <property type="entry name" value="FabD-like_helical_ins"/>
</dbReference>
<dbReference type="GO" id="GO:0051213">
    <property type="term" value="F:dioxygenase activity"/>
    <property type="evidence" value="ECO:0007669"/>
    <property type="project" value="UniProtKB-KW"/>
</dbReference>
<feature type="domain" description="[Acyl-carrier-protein] S-malonyltransferase-like inserted helical" evidence="1">
    <location>
        <begin position="92"/>
        <end position="171"/>
    </location>
</feature>
<protein>
    <submittedName>
        <fullName evidence="2">2-nitropropane dioxygenase</fullName>
    </submittedName>
</protein>
<dbReference type="InterPro" id="IPR013785">
    <property type="entry name" value="Aldolase_TIM"/>
</dbReference>
<comment type="caution">
    <text evidence="2">The sequence shown here is derived from an EMBL/GenBank/DDBJ whole genome shotgun (WGS) entry which is preliminary data.</text>
</comment>
<dbReference type="SUPFAM" id="SSF51412">
    <property type="entry name" value="Inosine monophosphate dehydrogenase (IMPDH)"/>
    <property type="match status" value="1"/>
</dbReference>
<dbReference type="EMBL" id="JAAKZZ010000476">
    <property type="protein sequence ID" value="NGO72509.1"/>
    <property type="molecule type" value="Genomic_DNA"/>
</dbReference>
<feature type="non-terminal residue" evidence="2">
    <location>
        <position position="1"/>
    </location>
</feature>
<reference evidence="2 3" key="1">
    <citation type="submission" date="2020-02" db="EMBL/GenBank/DDBJ databases">
        <title>Whole-genome analyses of novel actinobacteria.</title>
        <authorList>
            <person name="Sahin N."/>
            <person name="Tatar D."/>
        </authorList>
    </citation>
    <scope>NUCLEOTIDE SEQUENCE [LARGE SCALE GENOMIC DNA]</scope>
    <source>
        <strain evidence="2 3">SB3404</strain>
    </source>
</reference>
<gene>
    <name evidence="2" type="ORF">G5C65_29975</name>
</gene>
<name>A0A6G4X4P5_9ACTN</name>
<dbReference type="Gene3D" id="3.20.20.70">
    <property type="entry name" value="Aldolase class I"/>
    <property type="match status" value="1"/>
</dbReference>
<accession>A0A6G4X4P5</accession>
<proteinExistence type="predicted"/>
<dbReference type="AlphaFoldDB" id="A0A6G4X4P5"/>
<dbReference type="Pfam" id="PF21607">
    <property type="entry name" value="FabD_helical_ins"/>
    <property type="match status" value="1"/>
</dbReference>
<dbReference type="PANTHER" id="PTHR32332:SF20">
    <property type="entry name" value="2-NITROPROPANE DIOXYGENASE-LIKE PROTEIN"/>
    <property type="match status" value="1"/>
</dbReference>
<keyword evidence="3" id="KW-1185">Reference proteome</keyword>
<sequence>VGEAGGLGTPEAVAAAFAMGADFVLTGSVNQCTVEAGTSDAVKDRLQRATTEDTALAPAGDLFEIGARVQVLRRGLFFPARANRLYELYRSHHSLEDLDRETAEQIQRSYLGRTFAQVWEETSRYLSRTDPAALQAAEEDPRRRMALVFRWYFVHSARLAAAGSTERPLDYQVACGPAMGALNSLLKGTEREDWRARHVDDLAELLMSGAARVLQTRLREVARC</sequence>
<keyword evidence="2" id="KW-0560">Oxidoreductase</keyword>
<dbReference type="Proteomes" id="UP000477722">
    <property type="component" value="Unassembled WGS sequence"/>
</dbReference>